<protein>
    <submittedName>
        <fullName evidence="3">Zinc ribbon domain-containing protein</fullName>
    </submittedName>
</protein>
<proteinExistence type="predicted"/>
<keyword evidence="4" id="KW-1185">Reference proteome</keyword>
<feature type="domain" description="Putative zinc-ribbon" evidence="2">
    <location>
        <begin position="6"/>
        <end position="27"/>
    </location>
</feature>
<accession>A0ABR7IRZ5</accession>
<reference evidence="3 4" key="1">
    <citation type="submission" date="2020-08" db="EMBL/GenBank/DDBJ databases">
        <title>Genome public.</title>
        <authorList>
            <person name="Liu C."/>
            <person name="Sun Q."/>
        </authorList>
    </citation>
    <scope>NUCLEOTIDE SEQUENCE [LARGE SCALE GENOMIC DNA]</scope>
    <source>
        <strain evidence="3 4">NSJ-27</strain>
    </source>
</reference>
<comment type="caution">
    <text evidence="3">The sequence shown here is derived from an EMBL/GenBank/DDBJ whole genome shotgun (WGS) entry which is preliminary data.</text>
</comment>
<name>A0ABR7IRZ5_9CLOT</name>
<dbReference type="Pfam" id="PF13248">
    <property type="entry name" value="Zn_ribbon_3"/>
    <property type="match status" value="1"/>
</dbReference>
<evidence type="ECO:0000313" key="3">
    <source>
        <dbReference type="EMBL" id="MBC5787799.1"/>
    </source>
</evidence>
<evidence type="ECO:0000313" key="4">
    <source>
        <dbReference type="Proteomes" id="UP000649151"/>
    </source>
</evidence>
<keyword evidence="1" id="KW-0812">Transmembrane</keyword>
<keyword evidence="1" id="KW-1133">Transmembrane helix</keyword>
<sequence>MESKICPKCGKQLSEDAILCTSCGYVLAEREDKTEMIKTDPKQLEKEDVLLEQQTQENNWKEEKPKKKKRIPLWPFFLIFVAAILLVAVNLFMADAEGNTWLKSMWYEITGQKSSATVNTNDVAEMQLDVYDYYGKPISNLTDKIGQPLKMSEKLDAETGQVTEYDFGLFIAEVNQSNMVQRITIYFYALNDPSVIRLYHINGTHNYRDLVNINGNPFLGNENTTEVYYYPADKVAVEYEMENGVPAVASIYTDETNGQDLQQPTDETTVEKVEVTDWLGRYNAAIEAFIGAQGIEMEDEDGGHSYTYSYGLTVKTNADKLISRIEVDFTKLENKDMFLFNGLDGNNNKQTVMNATRDYATLEGDSLILTKNNIRYTYTFDEKNQLIKAVAETI</sequence>
<organism evidence="3 4">
    <name type="scientific">Clostridium facile</name>
    <dbReference type="NCBI Taxonomy" id="2763035"/>
    <lineage>
        <taxon>Bacteria</taxon>
        <taxon>Bacillati</taxon>
        <taxon>Bacillota</taxon>
        <taxon>Clostridia</taxon>
        <taxon>Eubacteriales</taxon>
        <taxon>Clostridiaceae</taxon>
        <taxon>Clostridium</taxon>
    </lineage>
</organism>
<evidence type="ECO:0000259" key="2">
    <source>
        <dbReference type="Pfam" id="PF13248"/>
    </source>
</evidence>
<dbReference type="RefSeq" id="WP_186996606.1">
    <property type="nucleotide sequence ID" value="NZ_JACOQK010000001.1"/>
</dbReference>
<dbReference type="Proteomes" id="UP000649151">
    <property type="component" value="Unassembled WGS sequence"/>
</dbReference>
<keyword evidence="1" id="KW-0472">Membrane</keyword>
<evidence type="ECO:0000256" key="1">
    <source>
        <dbReference type="SAM" id="Phobius"/>
    </source>
</evidence>
<dbReference type="InterPro" id="IPR059113">
    <property type="entry name" value="Znf_ribbon"/>
</dbReference>
<dbReference type="EMBL" id="JACOQK010000001">
    <property type="protein sequence ID" value="MBC5787799.1"/>
    <property type="molecule type" value="Genomic_DNA"/>
</dbReference>
<feature type="transmembrane region" description="Helical" evidence="1">
    <location>
        <begin position="71"/>
        <end position="93"/>
    </location>
</feature>
<gene>
    <name evidence="3" type="ORF">H8Z77_07185</name>
</gene>